<comment type="caution">
    <text evidence="1">The sequence shown here is derived from an EMBL/GenBank/DDBJ whole genome shotgun (WGS) entry which is preliminary data.</text>
</comment>
<reference evidence="1" key="1">
    <citation type="submission" date="2019-08" db="EMBL/GenBank/DDBJ databases">
        <authorList>
            <person name="Kucharzyk K."/>
            <person name="Murdoch R.W."/>
            <person name="Higgins S."/>
            <person name="Loffler F."/>
        </authorList>
    </citation>
    <scope>NUCLEOTIDE SEQUENCE</scope>
</reference>
<organism evidence="1">
    <name type="scientific">bioreactor metagenome</name>
    <dbReference type="NCBI Taxonomy" id="1076179"/>
    <lineage>
        <taxon>unclassified sequences</taxon>
        <taxon>metagenomes</taxon>
        <taxon>ecological metagenomes</taxon>
    </lineage>
</organism>
<dbReference type="AlphaFoldDB" id="A0A645CKJ3"/>
<dbReference type="EMBL" id="VSSQ01027832">
    <property type="protein sequence ID" value="MPM77272.1"/>
    <property type="molecule type" value="Genomic_DNA"/>
</dbReference>
<proteinExistence type="predicted"/>
<accession>A0A645CKJ3</accession>
<sequence length="254" mass="29621">MNLELSSDIDLSYAQSDRLAEIVIRNTGAAMQYQRGIGKQFVNLRYSGKIKLRCAFIKPMDSSYGNGKAINTGQLHELHGFFRLRKQHRHIIYDDIVLFASDMSQLRFDSHTITDRIFHNTACLVYVLLKALRRRIDHDTGKTIVHAPFQELEVRAMIQMQDHIDSEITCDSFTQPCCRLFTHDLYPATRCHGDHRALLLSRTFCDAHQVFKCKKVERRYCVSFFFSTYHFALHRYQSHCLPPHKAFIFVNTIS</sequence>
<name>A0A645CKJ3_9ZZZZ</name>
<gene>
    <name evidence="1" type="ORF">SDC9_124273</name>
</gene>
<evidence type="ECO:0000313" key="1">
    <source>
        <dbReference type="EMBL" id="MPM77272.1"/>
    </source>
</evidence>
<protein>
    <submittedName>
        <fullName evidence="1">Uncharacterized protein</fullName>
    </submittedName>
</protein>